<protein>
    <recommendedName>
        <fullName evidence="5">Protein sel-1 1</fullName>
    </recommendedName>
</protein>
<dbReference type="AlphaFoldDB" id="A0A9P0A0M0"/>
<dbReference type="Gene3D" id="1.25.40.10">
    <property type="entry name" value="Tetratricopeptide repeat domain"/>
    <property type="match status" value="2"/>
</dbReference>
<evidence type="ECO:0000313" key="3">
    <source>
        <dbReference type="EMBL" id="CAH0381551.1"/>
    </source>
</evidence>
<evidence type="ECO:0000256" key="1">
    <source>
        <dbReference type="ARBA" id="ARBA00038101"/>
    </source>
</evidence>
<gene>
    <name evidence="3" type="ORF">BEMITA_LOCUS1189</name>
</gene>
<evidence type="ECO:0008006" key="5">
    <source>
        <dbReference type="Google" id="ProtNLM"/>
    </source>
</evidence>
<dbReference type="InterPro" id="IPR011990">
    <property type="entry name" value="TPR-like_helical_dom_sf"/>
</dbReference>
<evidence type="ECO:0000256" key="2">
    <source>
        <dbReference type="SAM" id="MobiDB-lite"/>
    </source>
</evidence>
<dbReference type="PANTHER" id="PTHR11102:SF147">
    <property type="entry name" value="SEL1L ADAPTOR SUBUNIT OF ERAD E3 UBIQUITIN LIGASE"/>
    <property type="match status" value="1"/>
</dbReference>
<reference evidence="3" key="1">
    <citation type="submission" date="2021-12" db="EMBL/GenBank/DDBJ databases">
        <authorList>
            <person name="King R."/>
        </authorList>
    </citation>
    <scope>NUCLEOTIDE SEQUENCE</scope>
</reference>
<dbReference type="Pfam" id="PF08238">
    <property type="entry name" value="Sel1"/>
    <property type="match status" value="9"/>
</dbReference>
<name>A0A9P0A0M0_BEMTA</name>
<evidence type="ECO:0000313" key="4">
    <source>
        <dbReference type="Proteomes" id="UP001152759"/>
    </source>
</evidence>
<sequence length="863" mass="97430">VCLLTQQVAICLLVDGSISLQQWYLLRRKSYFHHLCEASWSRNSDLHINVVVMNWRNLPFILLLSCLFASCIAVDDHEHISKHLKVDGNEDEDEGEASSQVKIRYEIQSEPPEDLDDELDDAEAEQEDLLNSIVRIRALLLRQNVKSLDEMFKADTLRKLMRLFDIHPDEGTSPARLSNSRFPDSNGESSTNAEEEEENVSAFDRWINRAQNAINVAINAVKEHKELQESSQSGSVDFDDGVDIDSDILVFRDYKPDLENASEEEKKGYDLFNEAHVLLKNRKPPMQDVFKILEDAANLGNINAKLQIGWSKLFGAHMKQNVTEARKIFEEVAAQNVPFAQMTLGFLYASGIGIQADQAKALVHYTFAALGGNTWARMALGYRYWSGATVHSSCERALDFYRLVSNKVASDVSLSGGPTIQRVRLIEEAENVGYNTGMIENDLVEYYQLLAEKGDVKAQVVLGQLHYQGGRGVPLDLQKAVHFFSMAAESGNAIALAFLGKIYMEGNGDNIKQDNLTAFMYFKQAAEMNNPVGQAGLGLMYLQGQGVEKDYSKALHFFTQAAEQGWVDGQLQLGVMYFNGLGTPRDYELANKYFTQASQSGHVLAFYNLAQMHATGTGMLRSCSTASELFKNVAERGRWAKKLMISHAKYREGHINEAFVGYAFLSELGYEVAQSNAAFLLDRREVSLWQEERETYARALMYWSRAAAQGYSTAQVKLGDYYYYGLGTGVDYETAALHYKLASDSQHNAQAMFNLGYMHEQGLGMNKDLHLAKRCYDMAAETSPDAKIPATLALMKLSLFFSWKYLQEINWLSWLTLGIFQINWYEWLSLGLNDSFSDSSLFFMMAATAMLMYYLRRFPPDQR</sequence>
<organism evidence="3 4">
    <name type="scientific">Bemisia tabaci</name>
    <name type="common">Sweetpotato whitefly</name>
    <name type="synonym">Aleurodes tabaci</name>
    <dbReference type="NCBI Taxonomy" id="7038"/>
    <lineage>
        <taxon>Eukaryota</taxon>
        <taxon>Metazoa</taxon>
        <taxon>Ecdysozoa</taxon>
        <taxon>Arthropoda</taxon>
        <taxon>Hexapoda</taxon>
        <taxon>Insecta</taxon>
        <taxon>Pterygota</taxon>
        <taxon>Neoptera</taxon>
        <taxon>Paraneoptera</taxon>
        <taxon>Hemiptera</taxon>
        <taxon>Sternorrhyncha</taxon>
        <taxon>Aleyrodoidea</taxon>
        <taxon>Aleyrodidae</taxon>
        <taxon>Aleyrodinae</taxon>
        <taxon>Bemisia</taxon>
    </lineage>
</organism>
<comment type="similarity">
    <text evidence="1">Belongs to the sel-1 family.</text>
</comment>
<dbReference type="SMART" id="SM00671">
    <property type="entry name" value="SEL1"/>
    <property type="match status" value="10"/>
</dbReference>
<dbReference type="SUPFAM" id="SSF81901">
    <property type="entry name" value="HCP-like"/>
    <property type="match status" value="3"/>
</dbReference>
<keyword evidence="4" id="KW-1185">Reference proteome</keyword>
<feature type="non-terminal residue" evidence="3">
    <location>
        <position position="863"/>
    </location>
</feature>
<dbReference type="GO" id="GO:0036503">
    <property type="term" value="P:ERAD pathway"/>
    <property type="evidence" value="ECO:0007669"/>
    <property type="project" value="TreeGrafter"/>
</dbReference>
<dbReference type="InterPro" id="IPR006597">
    <property type="entry name" value="Sel1-like"/>
</dbReference>
<dbReference type="EMBL" id="OU963862">
    <property type="protein sequence ID" value="CAH0381551.1"/>
    <property type="molecule type" value="Genomic_DNA"/>
</dbReference>
<proteinExistence type="inferred from homology"/>
<dbReference type="Proteomes" id="UP001152759">
    <property type="component" value="Chromosome 1"/>
</dbReference>
<feature type="region of interest" description="Disordered" evidence="2">
    <location>
        <begin position="169"/>
        <end position="200"/>
    </location>
</feature>
<dbReference type="GO" id="GO:0005789">
    <property type="term" value="C:endoplasmic reticulum membrane"/>
    <property type="evidence" value="ECO:0007669"/>
    <property type="project" value="TreeGrafter"/>
</dbReference>
<dbReference type="InterPro" id="IPR050767">
    <property type="entry name" value="Sel1_AlgK"/>
</dbReference>
<accession>A0A9P0A0M0</accession>
<dbReference type="PANTHER" id="PTHR11102">
    <property type="entry name" value="SEL-1-LIKE PROTEIN"/>
    <property type="match status" value="1"/>
</dbReference>